<dbReference type="Gramene" id="mRNA:HanXRQr2_Chr05g0226891">
    <property type="protein sequence ID" value="CDS:HanXRQr2_Chr05g0226891.1"/>
    <property type="gene ID" value="HanXRQr2_Chr05g0226891"/>
</dbReference>
<gene>
    <name evidence="2" type="ORF">HanXRQr2_Chr05g0226891</name>
</gene>
<feature type="chain" id="PRO_5039955245" evidence="1">
    <location>
        <begin position="19"/>
        <end position="59"/>
    </location>
</feature>
<dbReference type="Proteomes" id="UP000215914">
    <property type="component" value="Unassembled WGS sequence"/>
</dbReference>
<feature type="signal peptide" evidence="1">
    <location>
        <begin position="1"/>
        <end position="18"/>
    </location>
</feature>
<evidence type="ECO:0000313" key="2">
    <source>
        <dbReference type="EMBL" id="KAF5806893.1"/>
    </source>
</evidence>
<dbReference type="EMBL" id="MNCJ02000320">
    <property type="protein sequence ID" value="KAF5806893.1"/>
    <property type="molecule type" value="Genomic_DNA"/>
</dbReference>
<evidence type="ECO:0000313" key="3">
    <source>
        <dbReference type="Proteomes" id="UP000215914"/>
    </source>
</evidence>
<reference evidence="2" key="1">
    <citation type="journal article" date="2017" name="Nature">
        <title>The sunflower genome provides insights into oil metabolism, flowering and Asterid evolution.</title>
        <authorList>
            <person name="Badouin H."/>
            <person name="Gouzy J."/>
            <person name="Grassa C.J."/>
            <person name="Murat F."/>
            <person name="Staton S.E."/>
            <person name="Cottret L."/>
            <person name="Lelandais-Briere C."/>
            <person name="Owens G.L."/>
            <person name="Carrere S."/>
            <person name="Mayjonade B."/>
            <person name="Legrand L."/>
            <person name="Gill N."/>
            <person name="Kane N.C."/>
            <person name="Bowers J.E."/>
            <person name="Hubner S."/>
            <person name="Bellec A."/>
            <person name="Berard A."/>
            <person name="Berges H."/>
            <person name="Blanchet N."/>
            <person name="Boniface M.C."/>
            <person name="Brunel D."/>
            <person name="Catrice O."/>
            <person name="Chaidir N."/>
            <person name="Claudel C."/>
            <person name="Donnadieu C."/>
            <person name="Faraut T."/>
            <person name="Fievet G."/>
            <person name="Helmstetter N."/>
            <person name="King M."/>
            <person name="Knapp S.J."/>
            <person name="Lai Z."/>
            <person name="Le Paslier M.C."/>
            <person name="Lippi Y."/>
            <person name="Lorenzon L."/>
            <person name="Mandel J.R."/>
            <person name="Marage G."/>
            <person name="Marchand G."/>
            <person name="Marquand E."/>
            <person name="Bret-Mestries E."/>
            <person name="Morien E."/>
            <person name="Nambeesan S."/>
            <person name="Nguyen T."/>
            <person name="Pegot-Espagnet P."/>
            <person name="Pouilly N."/>
            <person name="Raftis F."/>
            <person name="Sallet E."/>
            <person name="Schiex T."/>
            <person name="Thomas J."/>
            <person name="Vandecasteele C."/>
            <person name="Vares D."/>
            <person name="Vear F."/>
            <person name="Vautrin S."/>
            <person name="Crespi M."/>
            <person name="Mangin B."/>
            <person name="Burke J.M."/>
            <person name="Salse J."/>
            <person name="Munos S."/>
            <person name="Vincourt P."/>
            <person name="Rieseberg L.H."/>
            <person name="Langlade N.B."/>
        </authorList>
    </citation>
    <scope>NUCLEOTIDE SEQUENCE</scope>
    <source>
        <tissue evidence="2">Leaves</tissue>
    </source>
</reference>
<dbReference type="AlphaFoldDB" id="A0A9K3J172"/>
<organism evidence="2 3">
    <name type="scientific">Helianthus annuus</name>
    <name type="common">Common sunflower</name>
    <dbReference type="NCBI Taxonomy" id="4232"/>
    <lineage>
        <taxon>Eukaryota</taxon>
        <taxon>Viridiplantae</taxon>
        <taxon>Streptophyta</taxon>
        <taxon>Embryophyta</taxon>
        <taxon>Tracheophyta</taxon>
        <taxon>Spermatophyta</taxon>
        <taxon>Magnoliopsida</taxon>
        <taxon>eudicotyledons</taxon>
        <taxon>Gunneridae</taxon>
        <taxon>Pentapetalae</taxon>
        <taxon>asterids</taxon>
        <taxon>campanulids</taxon>
        <taxon>Asterales</taxon>
        <taxon>Asteraceae</taxon>
        <taxon>Asteroideae</taxon>
        <taxon>Heliantheae alliance</taxon>
        <taxon>Heliantheae</taxon>
        <taxon>Helianthus</taxon>
    </lineage>
</organism>
<comment type="caution">
    <text evidence="2">The sequence shown here is derived from an EMBL/GenBank/DDBJ whole genome shotgun (WGS) entry which is preliminary data.</text>
</comment>
<keyword evidence="1" id="KW-0732">Signal</keyword>
<name>A0A9K3J172_HELAN</name>
<accession>A0A9K3J172</accession>
<sequence>MNLVISVLIFVYRTGLNGTPYRIVPKLTYLPPSGKHETANINQFSWVYETLSTKVYKKS</sequence>
<reference evidence="2" key="2">
    <citation type="submission" date="2020-06" db="EMBL/GenBank/DDBJ databases">
        <title>Helianthus annuus Genome sequencing and assembly Release 2.</title>
        <authorList>
            <person name="Gouzy J."/>
            <person name="Langlade N."/>
            <person name="Munos S."/>
        </authorList>
    </citation>
    <scope>NUCLEOTIDE SEQUENCE</scope>
    <source>
        <tissue evidence="2">Leaves</tissue>
    </source>
</reference>
<keyword evidence="3" id="KW-1185">Reference proteome</keyword>
<proteinExistence type="predicted"/>
<evidence type="ECO:0000256" key="1">
    <source>
        <dbReference type="SAM" id="SignalP"/>
    </source>
</evidence>
<protein>
    <submittedName>
        <fullName evidence="2">Uncharacterized protein</fullName>
    </submittedName>
</protein>